<protein>
    <submittedName>
        <fullName evidence="1">Uncharacterized protein</fullName>
    </submittedName>
</protein>
<dbReference type="KEGG" id="mfo:Metfor_0644"/>
<accession>L0HF59</accession>
<name>L0HF59_METFS</name>
<reference evidence="1 2" key="2">
    <citation type="journal article" date="2014" name="Genome Announc.">
        <title>Complete Genome Sequence of Methanoregula formicica SMSPT, a Mesophilic Hydrogenotrophic Methanogen Isolated from a Methanogenic Upflow Anaerobic Sludge Blanket Reactor.</title>
        <authorList>
            <person name="Yamamoto K."/>
            <person name="Tamaki H."/>
            <person name="Cadillo-Quiroz H."/>
            <person name="Imachi H."/>
            <person name="Kyrpides N."/>
            <person name="Woyke T."/>
            <person name="Goodwin L."/>
            <person name="Zinder S.H."/>
            <person name="Kamagata Y."/>
            <person name="Liu W.T."/>
        </authorList>
    </citation>
    <scope>NUCLEOTIDE SEQUENCE [LARGE SCALE GENOMIC DNA]</scope>
    <source>
        <strain evidence="2">DSM 22288 / NBRC 105244 / SMSP</strain>
    </source>
</reference>
<evidence type="ECO:0000313" key="2">
    <source>
        <dbReference type="Proteomes" id="UP000010824"/>
    </source>
</evidence>
<dbReference type="Proteomes" id="UP000010824">
    <property type="component" value="Chromosome"/>
</dbReference>
<evidence type="ECO:0000313" key="1">
    <source>
        <dbReference type="EMBL" id="AGB01704.1"/>
    </source>
</evidence>
<gene>
    <name evidence="1" type="ordered locus">Metfor_0644</name>
</gene>
<dbReference type="HOGENOM" id="CLU_1830596_0_0_2"/>
<sequence length="140" mass="15478">MSTMGFSADIMHDFVAKEIRNIYSSYDGWNCTMKETGDGYDAIAVLERHNGGHRECVKILVSFARDFAPDHLDELRVPVKSYDGTLARHSFAVLLPANANMASVPAGVPVLTMRSFAFEGKELIWVKKPVRKEDAAKSAA</sequence>
<dbReference type="AlphaFoldDB" id="L0HF59"/>
<dbReference type="eggNOG" id="arCOG12340">
    <property type="taxonomic scope" value="Archaea"/>
</dbReference>
<dbReference type="EMBL" id="CP003167">
    <property type="protein sequence ID" value="AGB01704.1"/>
    <property type="molecule type" value="Genomic_DNA"/>
</dbReference>
<reference evidence="2" key="1">
    <citation type="submission" date="2011-12" db="EMBL/GenBank/DDBJ databases">
        <title>Complete sequence of Methanoregula formicicum SMSP.</title>
        <authorList>
            <person name="Lucas S."/>
            <person name="Han J."/>
            <person name="Lapidus A."/>
            <person name="Cheng J.-F."/>
            <person name="Goodwin L."/>
            <person name="Pitluck S."/>
            <person name="Peters L."/>
            <person name="Ovchinnikova G."/>
            <person name="Teshima H."/>
            <person name="Detter J.C."/>
            <person name="Han C."/>
            <person name="Tapia R."/>
            <person name="Land M."/>
            <person name="Hauser L."/>
            <person name="Kyrpides N."/>
            <person name="Ivanova N."/>
            <person name="Pagani I."/>
            <person name="Imachi H."/>
            <person name="Tamaki H."/>
            <person name="Sekiguchi Y."/>
            <person name="Kamagata Y."/>
            <person name="Cadillo-Quiroz H."/>
            <person name="Zinder S."/>
            <person name="Liu W.-T."/>
            <person name="Woyke T."/>
        </authorList>
    </citation>
    <scope>NUCLEOTIDE SEQUENCE [LARGE SCALE GENOMIC DNA]</scope>
    <source>
        <strain evidence="2">DSM 22288 / NBRC 105244 / SMSP</strain>
    </source>
</reference>
<dbReference type="InParanoid" id="L0HF59"/>
<keyword evidence="2" id="KW-1185">Reference proteome</keyword>
<organism evidence="1 2">
    <name type="scientific">Methanoregula formicica (strain DSM 22288 / NBRC 105244 / SMSP)</name>
    <dbReference type="NCBI Taxonomy" id="593750"/>
    <lineage>
        <taxon>Archaea</taxon>
        <taxon>Methanobacteriati</taxon>
        <taxon>Methanobacteriota</taxon>
        <taxon>Stenosarchaea group</taxon>
        <taxon>Methanomicrobia</taxon>
        <taxon>Methanomicrobiales</taxon>
        <taxon>Methanoregulaceae</taxon>
        <taxon>Methanoregula</taxon>
    </lineage>
</organism>
<proteinExistence type="predicted"/>